<dbReference type="SUPFAM" id="SSF52540">
    <property type="entry name" value="P-loop containing nucleoside triphosphate hydrolases"/>
    <property type="match status" value="1"/>
</dbReference>
<dbReference type="SUPFAM" id="SSF48024">
    <property type="entry name" value="N-terminal domain of DnaB helicase"/>
    <property type="match status" value="1"/>
</dbReference>
<keyword evidence="3 13" id="KW-0235">DNA replication</keyword>
<proteinExistence type="inferred from homology"/>
<dbReference type="InterPro" id="IPR003593">
    <property type="entry name" value="AAA+_ATPase"/>
</dbReference>
<dbReference type="Proteomes" id="UP000318704">
    <property type="component" value="Chromosome"/>
</dbReference>
<comment type="similarity">
    <text evidence="1 13">Belongs to the helicase family. DnaB subfamily.</text>
</comment>
<keyword evidence="7 13" id="KW-0067">ATP-binding</keyword>
<dbReference type="InterPro" id="IPR007693">
    <property type="entry name" value="DNA_helicase_DnaB-like_N"/>
</dbReference>
<gene>
    <name evidence="15" type="primary">dnaC</name>
    <name evidence="15" type="ORF">V144x_44340</name>
</gene>
<dbReference type="Pfam" id="PF00772">
    <property type="entry name" value="DnaB"/>
    <property type="match status" value="1"/>
</dbReference>
<dbReference type="GO" id="GO:0003677">
    <property type="term" value="F:DNA binding"/>
    <property type="evidence" value="ECO:0007669"/>
    <property type="project" value="UniProtKB-UniRule"/>
</dbReference>
<dbReference type="PANTHER" id="PTHR30153:SF2">
    <property type="entry name" value="REPLICATIVE DNA HELICASE"/>
    <property type="match status" value="1"/>
</dbReference>
<dbReference type="InterPro" id="IPR036185">
    <property type="entry name" value="DNA_heli_DnaB-like_N_sf"/>
</dbReference>
<dbReference type="GO" id="GO:1990077">
    <property type="term" value="C:primosome complex"/>
    <property type="evidence" value="ECO:0007669"/>
    <property type="project" value="UniProtKB-UniRule"/>
</dbReference>
<dbReference type="GO" id="GO:0005829">
    <property type="term" value="C:cytosol"/>
    <property type="evidence" value="ECO:0007669"/>
    <property type="project" value="TreeGrafter"/>
</dbReference>
<reference evidence="15 16" key="1">
    <citation type="submission" date="2019-03" db="EMBL/GenBank/DDBJ databases">
        <title>Deep-cultivation of Planctomycetes and their phenomic and genomic characterization uncovers novel biology.</title>
        <authorList>
            <person name="Wiegand S."/>
            <person name="Jogler M."/>
            <person name="Boedeker C."/>
            <person name="Pinto D."/>
            <person name="Vollmers J."/>
            <person name="Rivas-Marin E."/>
            <person name="Kohn T."/>
            <person name="Peeters S.H."/>
            <person name="Heuer A."/>
            <person name="Rast P."/>
            <person name="Oberbeckmann S."/>
            <person name="Bunk B."/>
            <person name="Jeske O."/>
            <person name="Meyerdierks A."/>
            <person name="Storesund J.E."/>
            <person name="Kallscheuer N."/>
            <person name="Luecker S."/>
            <person name="Lage O.M."/>
            <person name="Pohl T."/>
            <person name="Merkel B.J."/>
            <person name="Hornburger P."/>
            <person name="Mueller R.-W."/>
            <person name="Bruemmer F."/>
            <person name="Labrenz M."/>
            <person name="Spormann A.M."/>
            <person name="Op den Camp H."/>
            <person name="Overmann J."/>
            <person name="Amann R."/>
            <person name="Jetten M.S.M."/>
            <person name="Mascher T."/>
            <person name="Medema M.H."/>
            <person name="Devos D.P."/>
            <person name="Kaster A.-K."/>
            <person name="Ovreas L."/>
            <person name="Rohde M."/>
            <person name="Galperin M.Y."/>
            <person name="Jogler C."/>
        </authorList>
    </citation>
    <scope>NUCLEOTIDE SEQUENCE [LARGE SCALE GENOMIC DNA]</scope>
    <source>
        <strain evidence="15 16">V144</strain>
    </source>
</reference>
<dbReference type="GO" id="GO:0005524">
    <property type="term" value="F:ATP binding"/>
    <property type="evidence" value="ECO:0007669"/>
    <property type="project" value="UniProtKB-UniRule"/>
</dbReference>
<dbReference type="SMART" id="SM00382">
    <property type="entry name" value="AAA"/>
    <property type="match status" value="1"/>
</dbReference>
<keyword evidence="6 13" id="KW-0347">Helicase</keyword>
<dbReference type="GO" id="GO:0043139">
    <property type="term" value="F:5'-3' DNA helicase activity"/>
    <property type="evidence" value="ECO:0007669"/>
    <property type="project" value="UniProtKB-EC"/>
</dbReference>
<evidence type="ECO:0000256" key="2">
    <source>
        <dbReference type="ARBA" id="ARBA00022515"/>
    </source>
</evidence>
<evidence type="ECO:0000256" key="8">
    <source>
        <dbReference type="ARBA" id="ARBA00023125"/>
    </source>
</evidence>
<dbReference type="InterPro" id="IPR007692">
    <property type="entry name" value="DNA_helicase_DnaB"/>
</dbReference>
<sequence length="474" mass="52460">MSVAGKGKFRGPKQESVEELFGKVPPQNLDAEKGVLGSILLDNIVIDDLVQIVKANHFYSEKNSRIYAAVLRLHDSGVRGIDALTVAEELDSKGELEEAGGVLYLHEILESVPHAAHAEYYAKIVRDKSVQRTLIHSCTEIIRESYAPQGDTLDVLNKAEQSIFSILEQQGEGDKLEIKDILMETFDRIHERSQKEGMLTGLTTGFIDLDTQINGFQPSELIILAARPSMGKTALVCNIAESAADDGGAATIIFSLEQSKLELAERFLCIRSGVNGHSLRAGDLEDDERHRLIEASSELSECPLFIDDKPGRTIQEISAICRRLKRLSNLSLIIIDYLQLIEPEDKATPREQQIAQITRRLKGLCKELNVPIIALAQLNRGVELREDKRPRLADLRESGAIEQDADLIMFLHRPDAYDPEDHPGLAEVIVAKHRSGPTGIVNLTWMKESMRFGNYSNLDVPEGGYMGDDGGGFG</sequence>
<evidence type="ECO:0000259" key="14">
    <source>
        <dbReference type="PROSITE" id="PS51199"/>
    </source>
</evidence>
<keyword evidence="5 13" id="KW-0378">Hydrolase</keyword>
<feature type="domain" description="SF4 helicase" evidence="14">
    <location>
        <begin position="195"/>
        <end position="459"/>
    </location>
</feature>
<organism evidence="15 16">
    <name type="scientific">Gimesia aquarii</name>
    <dbReference type="NCBI Taxonomy" id="2527964"/>
    <lineage>
        <taxon>Bacteria</taxon>
        <taxon>Pseudomonadati</taxon>
        <taxon>Planctomycetota</taxon>
        <taxon>Planctomycetia</taxon>
        <taxon>Planctomycetales</taxon>
        <taxon>Planctomycetaceae</taxon>
        <taxon>Gimesia</taxon>
    </lineage>
</organism>
<evidence type="ECO:0000256" key="13">
    <source>
        <dbReference type="RuleBase" id="RU362085"/>
    </source>
</evidence>
<dbReference type="GO" id="GO:0016887">
    <property type="term" value="F:ATP hydrolysis activity"/>
    <property type="evidence" value="ECO:0007669"/>
    <property type="project" value="RHEA"/>
</dbReference>
<dbReference type="Gene3D" id="1.10.860.10">
    <property type="entry name" value="DNAb Helicase, Chain A"/>
    <property type="match status" value="1"/>
</dbReference>
<dbReference type="EMBL" id="CP037920">
    <property type="protein sequence ID" value="QDT98924.1"/>
    <property type="molecule type" value="Genomic_DNA"/>
</dbReference>
<evidence type="ECO:0000256" key="3">
    <source>
        <dbReference type="ARBA" id="ARBA00022705"/>
    </source>
</evidence>
<evidence type="ECO:0000256" key="6">
    <source>
        <dbReference type="ARBA" id="ARBA00022806"/>
    </source>
</evidence>
<dbReference type="Pfam" id="PF03796">
    <property type="entry name" value="DnaB_C"/>
    <property type="match status" value="1"/>
</dbReference>
<comment type="catalytic activity">
    <reaction evidence="11 13">
        <text>ATP + H2O = ADP + phosphate + H(+)</text>
        <dbReference type="Rhea" id="RHEA:13065"/>
        <dbReference type="ChEBI" id="CHEBI:15377"/>
        <dbReference type="ChEBI" id="CHEBI:15378"/>
        <dbReference type="ChEBI" id="CHEBI:30616"/>
        <dbReference type="ChEBI" id="CHEBI:43474"/>
        <dbReference type="ChEBI" id="CHEBI:456216"/>
        <dbReference type="EC" id="5.6.2.3"/>
    </reaction>
</comment>
<evidence type="ECO:0000256" key="7">
    <source>
        <dbReference type="ARBA" id="ARBA00022840"/>
    </source>
</evidence>
<evidence type="ECO:0000313" key="16">
    <source>
        <dbReference type="Proteomes" id="UP000318704"/>
    </source>
</evidence>
<dbReference type="AlphaFoldDB" id="A0A517W0Y8"/>
<dbReference type="CDD" id="cd00984">
    <property type="entry name" value="DnaB_C"/>
    <property type="match status" value="1"/>
</dbReference>
<evidence type="ECO:0000256" key="9">
    <source>
        <dbReference type="ARBA" id="ARBA00023235"/>
    </source>
</evidence>
<dbReference type="InterPro" id="IPR016136">
    <property type="entry name" value="DNA_helicase_N/primase_C"/>
</dbReference>
<evidence type="ECO:0000256" key="4">
    <source>
        <dbReference type="ARBA" id="ARBA00022741"/>
    </source>
</evidence>
<dbReference type="GO" id="GO:0006269">
    <property type="term" value="P:DNA replication, synthesis of primer"/>
    <property type="evidence" value="ECO:0007669"/>
    <property type="project" value="UniProtKB-UniRule"/>
</dbReference>
<dbReference type="FunFam" id="1.10.860.10:FF:000001">
    <property type="entry name" value="Replicative DNA helicase"/>
    <property type="match status" value="1"/>
</dbReference>
<evidence type="ECO:0000256" key="11">
    <source>
        <dbReference type="ARBA" id="ARBA00048954"/>
    </source>
</evidence>
<comment type="function">
    <text evidence="10 13">The main replicative DNA helicase, it participates in initiation and elongation during chromosome replication. Travels ahead of the DNA replisome, separating dsDNA into templates for DNA synthesis. A processive ATP-dependent 5'-3' DNA helicase it has DNA-dependent ATPase activity.</text>
</comment>
<keyword evidence="8 13" id="KW-0238">DNA-binding</keyword>
<evidence type="ECO:0000256" key="1">
    <source>
        <dbReference type="ARBA" id="ARBA00008428"/>
    </source>
</evidence>
<dbReference type="InterPro" id="IPR027417">
    <property type="entry name" value="P-loop_NTPase"/>
</dbReference>
<dbReference type="EC" id="5.6.2.3" evidence="12 13"/>
<evidence type="ECO:0000256" key="5">
    <source>
        <dbReference type="ARBA" id="ARBA00022801"/>
    </source>
</evidence>
<evidence type="ECO:0000256" key="10">
    <source>
        <dbReference type="ARBA" id="ARBA00044932"/>
    </source>
</evidence>
<protein>
    <recommendedName>
        <fullName evidence="12 13">Replicative DNA helicase</fullName>
        <ecNumber evidence="12 13">5.6.2.3</ecNumber>
    </recommendedName>
</protein>
<dbReference type="RefSeq" id="WP_144987969.1">
    <property type="nucleotide sequence ID" value="NZ_CP037920.1"/>
</dbReference>
<dbReference type="PANTHER" id="PTHR30153">
    <property type="entry name" value="REPLICATIVE DNA HELICASE DNAB"/>
    <property type="match status" value="1"/>
</dbReference>
<dbReference type="KEGG" id="gaw:V144x_44340"/>
<keyword evidence="2 13" id="KW-0639">Primosome</keyword>
<accession>A0A517W0Y8</accession>
<evidence type="ECO:0000256" key="12">
    <source>
        <dbReference type="NCBIfam" id="TIGR00665"/>
    </source>
</evidence>
<dbReference type="InterPro" id="IPR007694">
    <property type="entry name" value="DNA_helicase_DnaB-like_C"/>
</dbReference>
<keyword evidence="4 13" id="KW-0547">Nucleotide-binding</keyword>
<evidence type="ECO:0000313" key="15">
    <source>
        <dbReference type="EMBL" id="QDT98924.1"/>
    </source>
</evidence>
<dbReference type="NCBIfam" id="TIGR00665">
    <property type="entry name" value="DnaB"/>
    <property type="match status" value="1"/>
</dbReference>
<keyword evidence="9" id="KW-0413">Isomerase</keyword>
<dbReference type="PROSITE" id="PS51199">
    <property type="entry name" value="SF4_HELICASE"/>
    <property type="match status" value="1"/>
</dbReference>
<name>A0A517W0Y8_9PLAN</name>
<dbReference type="Gene3D" id="3.40.50.300">
    <property type="entry name" value="P-loop containing nucleotide triphosphate hydrolases"/>
    <property type="match status" value="1"/>
</dbReference>